<dbReference type="HAMAP" id="MF_00009">
    <property type="entry name" value="Endoribonucl_YbeY"/>
    <property type="match status" value="1"/>
</dbReference>
<reference evidence="9 10" key="1">
    <citation type="journal article" date="2018" name="Microbiome">
        <title>Fine metagenomic profile of the Mediterranean stratified and mixed water columns revealed by assembly and recruitment.</title>
        <authorList>
            <person name="Haro-Moreno J.M."/>
            <person name="Lopez-Perez M."/>
            <person name="De La Torre J.R."/>
            <person name="Picazo A."/>
            <person name="Camacho A."/>
            <person name="Rodriguez-Valera F."/>
        </authorList>
    </citation>
    <scope>NUCLEOTIDE SEQUENCE [LARGE SCALE GENOMIC DNA]</scope>
    <source>
        <strain evidence="9">MED-G78</strain>
    </source>
</reference>
<dbReference type="GO" id="GO:0006364">
    <property type="term" value="P:rRNA processing"/>
    <property type="evidence" value="ECO:0007669"/>
    <property type="project" value="UniProtKB-UniRule"/>
</dbReference>
<evidence type="ECO:0000256" key="7">
    <source>
        <dbReference type="ARBA" id="ARBA00022833"/>
    </source>
</evidence>
<dbReference type="EMBL" id="QOPI01000005">
    <property type="protein sequence ID" value="RCL45063.1"/>
    <property type="molecule type" value="Genomic_DNA"/>
</dbReference>
<name>A0A368C6B2_9GAMM</name>
<evidence type="ECO:0000256" key="5">
    <source>
        <dbReference type="ARBA" id="ARBA00022759"/>
    </source>
</evidence>
<dbReference type="EC" id="3.1.-.-" evidence="8"/>
<evidence type="ECO:0000256" key="1">
    <source>
        <dbReference type="ARBA" id="ARBA00010875"/>
    </source>
</evidence>
<evidence type="ECO:0000313" key="10">
    <source>
        <dbReference type="Proteomes" id="UP000252915"/>
    </source>
</evidence>
<evidence type="ECO:0000256" key="2">
    <source>
        <dbReference type="ARBA" id="ARBA00022517"/>
    </source>
</evidence>
<dbReference type="AlphaFoldDB" id="A0A368C6B2"/>
<keyword evidence="8" id="KW-0698">rRNA processing</keyword>
<proteinExistence type="inferred from homology"/>
<feature type="binding site" evidence="8">
    <location>
        <position position="112"/>
    </location>
    <ligand>
        <name>Zn(2+)</name>
        <dbReference type="ChEBI" id="CHEBI:29105"/>
        <note>catalytic</note>
    </ligand>
</feature>
<dbReference type="Pfam" id="PF02130">
    <property type="entry name" value="YbeY"/>
    <property type="match status" value="1"/>
</dbReference>
<dbReference type="InterPro" id="IPR020549">
    <property type="entry name" value="YbeY_CS"/>
</dbReference>
<dbReference type="InterPro" id="IPR023091">
    <property type="entry name" value="MetalPrtase_cat_dom_sf_prd"/>
</dbReference>
<comment type="similarity">
    <text evidence="1 8">Belongs to the endoribonuclease YbeY family.</text>
</comment>
<gene>
    <name evidence="8 9" type="primary">ybeY</name>
    <name evidence="9" type="ORF">DBW92_01735</name>
</gene>
<keyword evidence="8" id="KW-0963">Cytoplasm</keyword>
<evidence type="ECO:0000313" key="9">
    <source>
        <dbReference type="EMBL" id="RCL45063.1"/>
    </source>
</evidence>
<sequence length="150" mass="17484">MTINLSSDEKYYLSDKLLNDLNKMFKHISSKEGLEDNNVNLRFVSSKEMKELNSHYRGINTDTNVLSFENQDLSKDHTKNIGDIAISYSYVKNEAITQEKNLDDHIMHMFTHGILHILGYDHNNNHQANNMESKEIEFLSKFNIINPYTL</sequence>
<keyword evidence="2 8" id="KW-0690">Ribosome biogenesis</keyword>
<dbReference type="PROSITE" id="PS01306">
    <property type="entry name" value="UPF0054"/>
    <property type="match status" value="1"/>
</dbReference>
<dbReference type="Gene3D" id="3.40.390.30">
    <property type="entry name" value="Metalloproteases ('zincins'), catalytic domain"/>
    <property type="match status" value="1"/>
</dbReference>
<comment type="caution">
    <text evidence="9">The sequence shown here is derived from an EMBL/GenBank/DDBJ whole genome shotgun (WGS) entry which is preliminary data.</text>
</comment>
<feature type="binding site" evidence="8">
    <location>
        <position position="116"/>
    </location>
    <ligand>
        <name>Zn(2+)</name>
        <dbReference type="ChEBI" id="CHEBI:29105"/>
        <note>catalytic</note>
    </ligand>
</feature>
<keyword evidence="6 8" id="KW-0378">Hydrolase</keyword>
<dbReference type="Proteomes" id="UP000252915">
    <property type="component" value="Unassembled WGS sequence"/>
</dbReference>
<organism evidence="9 10">
    <name type="scientific">SAR86 cluster bacterium</name>
    <dbReference type="NCBI Taxonomy" id="2030880"/>
    <lineage>
        <taxon>Bacteria</taxon>
        <taxon>Pseudomonadati</taxon>
        <taxon>Pseudomonadota</taxon>
        <taxon>Gammaproteobacteria</taxon>
        <taxon>SAR86 cluster</taxon>
    </lineage>
</organism>
<keyword evidence="3 8" id="KW-0540">Nuclease</keyword>
<evidence type="ECO:0000256" key="3">
    <source>
        <dbReference type="ARBA" id="ARBA00022722"/>
    </source>
</evidence>
<dbReference type="GO" id="GO:0005737">
    <property type="term" value="C:cytoplasm"/>
    <property type="evidence" value="ECO:0007669"/>
    <property type="project" value="UniProtKB-SubCell"/>
</dbReference>
<dbReference type="SUPFAM" id="SSF55486">
    <property type="entry name" value="Metalloproteases ('zincins'), catalytic domain"/>
    <property type="match status" value="1"/>
</dbReference>
<dbReference type="GO" id="GO:0008270">
    <property type="term" value="F:zinc ion binding"/>
    <property type="evidence" value="ECO:0007669"/>
    <property type="project" value="UniProtKB-UniRule"/>
</dbReference>
<comment type="cofactor">
    <cofactor evidence="8">
        <name>Zn(2+)</name>
        <dbReference type="ChEBI" id="CHEBI:29105"/>
    </cofactor>
    <text evidence="8">Binds 1 zinc ion.</text>
</comment>
<dbReference type="PANTHER" id="PTHR46986">
    <property type="entry name" value="ENDORIBONUCLEASE YBEY, CHLOROPLASTIC"/>
    <property type="match status" value="1"/>
</dbReference>
<keyword evidence="4 8" id="KW-0479">Metal-binding</keyword>
<evidence type="ECO:0000256" key="8">
    <source>
        <dbReference type="HAMAP-Rule" id="MF_00009"/>
    </source>
</evidence>
<dbReference type="GO" id="GO:0004222">
    <property type="term" value="F:metalloendopeptidase activity"/>
    <property type="evidence" value="ECO:0007669"/>
    <property type="project" value="InterPro"/>
</dbReference>
<keyword evidence="7 8" id="KW-0862">Zinc</keyword>
<dbReference type="InterPro" id="IPR002036">
    <property type="entry name" value="YbeY"/>
</dbReference>
<dbReference type="GO" id="GO:0004521">
    <property type="term" value="F:RNA endonuclease activity"/>
    <property type="evidence" value="ECO:0007669"/>
    <property type="project" value="UniProtKB-UniRule"/>
</dbReference>
<accession>A0A368C6B2</accession>
<evidence type="ECO:0000256" key="6">
    <source>
        <dbReference type="ARBA" id="ARBA00022801"/>
    </source>
</evidence>
<feature type="binding site" evidence="8">
    <location>
        <position position="122"/>
    </location>
    <ligand>
        <name>Zn(2+)</name>
        <dbReference type="ChEBI" id="CHEBI:29105"/>
        <note>catalytic</note>
    </ligand>
</feature>
<dbReference type="PANTHER" id="PTHR46986:SF1">
    <property type="entry name" value="ENDORIBONUCLEASE YBEY, CHLOROPLASTIC"/>
    <property type="match status" value="1"/>
</dbReference>
<comment type="function">
    <text evidence="8">Single strand-specific metallo-endoribonuclease involved in late-stage 70S ribosome quality control and in maturation of the 3' terminus of the 16S rRNA.</text>
</comment>
<comment type="subcellular location">
    <subcellularLocation>
        <location evidence="8">Cytoplasm</location>
    </subcellularLocation>
</comment>
<evidence type="ECO:0000256" key="4">
    <source>
        <dbReference type="ARBA" id="ARBA00022723"/>
    </source>
</evidence>
<keyword evidence="5 8" id="KW-0255">Endonuclease</keyword>
<dbReference type="NCBIfam" id="TIGR00043">
    <property type="entry name" value="rRNA maturation RNase YbeY"/>
    <property type="match status" value="1"/>
</dbReference>
<protein>
    <recommendedName>
        <fullName evidence="8">Endoribonuclease YbeY</fullName>
        <ecNumber evidence="8">3.1.-.-</ecNumber>
    </recommendedName>
</protein>